<sequence>MSGESAAAAPTVGGSAVVRQWASGPEYPADGLARRAPAGRCESRLGCSANLPNLQGDQWWCRTPRVRTIPVTVGAGGTQSYWHVRFRCVAIFEKKLISGIQLGPARSGQCASIYWQTAIEKCLSLTHYVQ</sequence>
<accession>G8Y1I3</accession>
<keyword evidence="2" id="KW-1185">Reference proteome</keyword>
<protein>
    <submittedName>
        <fullName evidence="1">Piso0_005189 protein</fullName>
    </submittedName>
</protein>
<dbReference type="InParanoid" id="G8Y1I3"/>
<reference evidence="1 2" key="1">
    <citation type="journal article" date="2012" name="G3 (Bethesda)">
        <title>Pichia sorbitophila, an interspecies yeast hybrid reveals early steps of genome resolution following polyploidization.</title>
        <authorList>
            <person name="Leh Louis V."/>
            <person name="Despons L."/>
            <person name="Friedrich A."/>
            <person name="Martin T."/>
            <person name="Durrens P."/>
            <person name="Casaregola S."/>
            <person name="Neuveglise C."/>
            <person name="Fairhead C."/>
            <person name="Marck C."/>
            <person name="Cruz J.A."/>
            <person name="Straub M.L."/>
            <person name="Kugler V."/>
            <person name="Sacerdot C."/>
            <person name="Uzunov Z."/>
            <person name="Thierry A."/>
            <person name="Weiss S."/>
            <person name="Bleykasten C."/>
            <person name="De Montigny J."/>
            <person name="Jacques N."/>
            <person name="Jung P."/>
            <person name="Lemaire M."/>
            <person name="Mallet S."/>
            <person name="Morel G."/>
            <person name="Richard G.F."/>
            <person name="Sarkar A."/>
            <person name="Savel G."/>
            <person name="Schacherer J."/>
            <person name="Seret M.L."/>
            <person name="Talla E."/>
            <person name="Samson G."/>
            <person name="Jubin C."/>
            <person name="Poulain J."/>
            <person name="Vacherie B."/>
            <person name="Barbe V."/>
            <person name="Pelletier E."/>
            <person name="Sherman D.J."/>
            <person name="Westhof E."/>
            <person name="Weissenbach J."/>
            <person name="Baret P.V."/>
            <person name="Wincker P."/>
            <person name="Gaillardin C."/>
            <person name="Dujon B."/>
            <person name="Souciet J.L."/>
        </authorList>
    </citation>
    <scope>NUCLEOTIDE SEQUENCE [LARGE SCALE GENOMIC DNA]</scope>
    <source>
        <strain evidence="2">ATCC MYA-4447 / BCRC 22081 / CBS 7064 / NBRC 10061 / NRRL Y-12695</strain>
    </source>
</reference>
<name>G8Y1I3_PICSO</name>
<dbReference type="Proteomes" id="UP000005222">
    <property type="component" value="Chromosome N"/>
</dbReference>
<proteinExistence type="predicted"/>
<evidence type="ECO:0000313" key="1">
    <source>
        <dbReference type="EMBL" id="CCE86686.1"/>
    </source>
</evidence>
<dbReference type="EMBL" id="FO082046">
    <property type="protein sequence ID" value="CCE86686.1"/>
    <property type="molecule type" value="Genomic_DNA"/>
</dbReference>
<gene>
    <name evidence="1" type="primary">Piso0_005189</name>
    <name evidence="1" type="ORF">GNLVRS01_PISO0N09759g</name>
</gene>
<organism evidence="1 2">
    <name type="scientific">Pichia sorbitophila (strain ATCC MYA-4447 / BCRC 22081 / CBS 7064 / NBRC 10061 / NRRL Y-12695)</name>
    <name type="common">Hybrid yeast</name>
    <dbReference type="NCBI Taxonomy" id="559304"/>
    <lineage>
        <taxon>Eukaryota</taxon>
        <taxon>Fungi</taxon>
        <taxon>Dikarya</taxon>
        <taxon>Ascomycota</taxon>
        <taxon>Saccharomycotina</taxon>
        <taxon>Pichiomycetes</taxon>
        <taxon>Debaryomycetaceae</taxon>
        <taxon>Millerozyma</taxon>
    </lineage>
</organism>
<dbReference type="HOGENOM" id="CLU_1938931_0_0_1"/>
<dbReference type="AlphaFoldDB" id="G8Y1I3"/>
<evidence type="ECO:0000313" key="2">
    <source>
        <dbReference type="Proteomes" id="UP000005222"/>
    </source>
</evidence>